<gene>
    <name evidence="2" type="ORF">PLEPLA_LOCUS28137</name>
</gene>
<feature type="region of interest" description="Disordered" evidence="1">
    <location>
        <begin position="102"/>
        <end position="149"/>
    </location>
</feature>
<sequence>MFADSELWKGNYTKPGTRFPSWISSEPAHCLFPHSCFTPSTVTPQQLVHLFMLRRSNIVSRCTFCSQTLLSEKHGPWAHHGDAAHGAETASIWSKDTAVKWSAERGKEGVGRQRGKRERESGRGRRGRRSAQGRKRDGECETDRQRKRG</sequence>
<evidence type="ECO:0000256" key="1">
    <source>
        <dbReference type="SAM" id="MobiDB-lite"/>
    </source>
</evidence>
<evidence type="ECO:0000313" key="3">
    <source>
        <dbReference type="Proteomes" id="UP001153269"/>
    </source>
</evidence>
<feature type="compositionally biased region" description="Basic residues" evidence="1">
    <location>
        <begin position="124"/>
        <end position="133"/>
    </location>
</feature>
<dbReference type="AlphaFoldDB" id="A0A9N7V099"/>
<feature type="compositionally biased region" description="Basic and acidic residues" evidence="1">
    <location>
        <begin position="134"/>
        <end position="149"/>
    </location>
</feature>
<comment type="caution">
    <text evidence="2">The sequence shown here is derived from an EMBL/GenBank/DDBJ whole genome shotgun (WGS) entry which is preliminary data.</text>
</comment>
<protein>
    <submittedName>
        <fullName evidence="2">Uncharacterized protein</fullName>
    </submittedName>
</protein>
<dbReference type="Proteomes" id="UP001153269">
    <property type="component" value="Unassembled WGS sequence"/>
</dbReference>
<reference evidence="2" key="1">
    <citation type="submission" date="2020-03" db="EMBL/GenBank/DDBJ databases">
        <authorList>
            <person name="Weist P."/>
        </authorList>
    </citation>
    <scope>NUCLEOTIDE SEQUENCE</scope>
</reference>
<organism evidence="2 3">
    <name type="scientific">Pleuronectes platessa</name>
    <name type="common">European plaice</name>
    <dbReference type="NCBI Taxonomy" id="8262"/>
    <lineage>
        <taxon>Eukaryota</taxon>
        <taxon>Metazoa</taxon>
        <taxon>Chordata</taxon>
        <taxon>Craniata</taxon>
        <taxon>Vertebrata</taxon>
        <taxon>Euteleostomi</taxon>
        <taxon>Actinopterygii</taxon>
        <taxon>Neopterygii</taxon>
        <taxon>Teleostei</taxon>
        <taxon>Neoteleostei</taxon>
        <taxon>Acanthomorphata</taxon>
        <taxon>Carangaria</taxon>
        <taxon>Pleuronectiformes</taxon>
        <taxon>Pleuronectoidei</taxon>
        <taxon>Pleuronectidae</taxon>
        <taxon>Pleuronectes</taxon>
    </lineage>
</organism>
<feature type="compositionally biased region" description="Basic and acidic residues" evidence="1">
    <location>
        <begin position="102"/>
        <end position="123"/>
    </location>
</feature>
<dbReference type="EMBL" id="CADEAL010002446">
    <property type="protein sequence ID" value="CAB1440371.1"/>
    <property type="molecule type" value="Genomic_DNA"/>
</dbReference>
<name>A0A9N7V099_PLEPL</name>
<accession>A0A9N7V099</accession>
<evidence type="ECO:0000313" key="2">
    <source>
        <dbReference type="EMBL" id="CAB1440371.1"/>
    </source>
</evidence>
<keyword evidence="3" id="KW-1185">Reference proteome</keyword>
<proteinExistence type="predicted"/>